<evidence type="ECO:0000313" key="3">
    <source>
        <dbReference type="Proteomes" id="UP000712600"/>
    </source>
</evidence>
<comment type="caution">
    <text evidence="2">The sequence shown here is derived from an EMBL/GenBank/DDBJ whole genome shotgun (WGS) entry which is preliminary data.</text>
</comment>
<name>A0A8S9QC71_BRACR</name>
<accession>A0A8S9QC71</accession>
<gene>
    <name evidence="2" type="ORF">F2Q69_00021863</name>
</gene>
<evidence type="ECO:0000256" key="1">
    <source>
        <dbReference type="SAM" id="MobiDB-lite"/>
    </source>
</evidence>
<sequence length="261" mass="29630">MIQAEEAIFWDKQEEMAEEQTRTTHGKRRQDSLVQVKAQEVDNLGQAALIQDALHKVTDYIIIEEETKVLSQKQKPTKTSSKDPGSDQKSKKKNTRNDKNVYHGVEETQGAHNYAINSGPEQGQTTGNTWTRNPNYDNNVFCDFHQACGHSTVNCKVLGARLAAKLLAGELAEVSSIKDLVIESDRLPRNDKAPKWKTLSKGTNRLKNAKECKMRRETIVAATSTENASKKTIQNRRLKQQPKNNQFQSLTLLPYRRKQIR</sequence>
<feature type="region of interest" description="Disordered" evidence="1">
    <location>
        <begin position="70"/>
        <end position="131"/>
    </location>
</feature>
<reference evidence="2" key="1">
    <citation type="submission" date="2019-12" db="EMBL/GenBank/DDBJ databases">
        <title>Genome sequencing and annotation of Brassica cretica.</title>
        <authorList>
            <person name="Studholme D.J."/>
            <person name="Sarris P."/>
        </authorList>
    </citation>
    <scope>NUCLEOTIDE SEQUENCE</scope>
    <source>
        <strain evidence="2">PFS-109/04</strain>
        <tissue evidence="2">Leaf</tissue>
    </source>
</reference>
<dbReference type="EMBL" id="QGKX02001290">
    <property type="protein sequence ID" value="KAF3541335.1"/>
    <property type="molecule type" value="Genomic_DNA"/>
</dbReference>
<protein>
    <submittedName>
        <fullName evidence="2">Uncharacterized protein</fullName>
    </submittedName>
</protein>
<dbReference type="AlphaFoldDB" id="A0A8S9QC71"/>
<organism evidence="2 3">
    <name type="scientific">Brassica cretica</name>
    <name type="common">Mustard</name>
    <dbReference type="NCBI Taxonomy" id="69181"/>
    <lineage>
        <taxon>Eukaryota</taxon>
        <taxon>Viridiplantae</taxon>
        <taxon>Streptophyta</taxon>
        <taxon>Embryophyta</taxon>
        <taxon>Tracheophyta</taxon>
        <taxon>Spermatophyta</taxon>
        <taxon>Magnoliopsida</taxon>
        <taxon>eudicotyledons</taxon>
        <taxon>Gunneridae</taxon>
        <taxon>Pentapetalae</taxon>
        <taxon>rosids</taxon>
        <taxon>malvids</taxon>
        <taxon>Brassicales</taxon>
        <taxon>Brassicaceae</taxon>
        <taxon>Brassiceae</taxon>
        <taxon>Brassica</taxon>
    </lineage>
</organism>
<proteinExistence type="predicted"/>
<evidence type="ECO:0000313" key="2">
    <source>
        <dbReference type="EMBL" id="KAF3541335.1"/>
    </source>
</evidence>
<feature type="compositionally biased region" description="Basic and acidic residues" evidence="1">
    <location>
        <begin position="80"/>
        <end position="106"/>
    </location>
</feature>
<dbReference type="Proteomes" id="UP000712600">
    <property type="component" value="Unassembled WGS sequence"/>
</dbReference>
<feature type="region of interest" description="Disordered" evidence="1">
    <location>
        <begin position="224"/>
        <end position="248"/>
    </location>
</feature>
<feature type="compositionally biased region" description="Polar residues" evidence="1">
    <location>
        <begin position="115"/>
        <end position="131"/>
    </location>
</feature>